<dbReference type="InterPro" id="IPR044668">
    <property type="entry name" value="PuuD-like"/>
</dbReference>
<dbReference type="GO" id="GO:0016811">
    <property type="term" value="F:hydrolase activity, acting on carbon-nitrogen (but not peptide) bonds, in linear amides"/>
    <property type="evidence" value="ECO:0007669"/>
    <property type="project" value="InterPro"/>
</dbReference>
<dbReference type="PANTHER" id="PTHR43235">
    <property type="entry name" value="GLUTAMINE AMIDOTRANSFERASE PB2B2.05-RELATED"/>
    <property type="match status" value="1"/>
</dbReference>
<comment type="caution">
    <text evidence="1">The sequence shown here is derived from an EMBL/GenBank/DDBJ whole genome shotgun (WGS) entry which is preliminary data.</text>
</comment>
<name>A0A645D4N7_9ZZZZ</name>
<dbReference type="EMBL" id="VSSQ01032780">
    <property type="protein sequence ID" value="MPM84165.1"/>
    <property type="molecule type" value="Genomic_DNA"/>
</dbReference>
<proteinExistence type="predicted"/>
<organism evidence="1">
    <name type="scientific">bioreactor metagenome</name>
    <dbReference type="NCBI Taxonomy" id="1076179"/>
    <lineage>
        <taxon>unclassified sequences</taxon>
        <taxon>metagenomes</taxon>
        <taxon>ecological metagenomes</taxon>
    </lineage>
</organism>
<dbReference type="GO" id="GO:0005829">
    <property type="term" value="C:cytosol"/>
    <property type="evidence" value="ECO:0007669"/>
    <property type="project" value="TreeGrafter"/>
</dbReference>
<accession>A0A645D4N7</accession>
<dbReference type="InterPro" id="IPR029062">
    <property type="entry name" value="Class_I_gatase-like"/>
</dbReference>
<dbReference type="PANTHER" id="PTHR43235:SF1">
    <property type="entry name" value="GLUTAMINE AMIDOTRANSFERASE PB2B2.05-RELATED"/>
    <property type="match status" value="1"/>
</dbReference>
<reference evidence="1" key="1">
    <citation type="submission" date="2019-08" db="EMBL/GenBank/DDBJ databases">
        <authorList>
            <person name="Kucharzyk K."/>
            <person name="Murdoch R.W."/>
            <person name="Higgins S."/>
            <person name="Loffler F."/>
        </authorList>
    </citation>
    <scope>NUCLEOTIDE SEQUENCE</scope>
</reference>
<dbReference type="Pfam" id="PF07722">
    <property type="entry name" value="Peptidase_C26"/>
    <property type="match status" value="1"/>
</dbReference>
<dbReference type="InterPro" id="IPR011697">
    <property type="entry name" value="Peptidase_C26"/>
</dbReference>
<dbReference type="PROSITE" id="PS51273">
    <property type="entry name" value="GATASE_TYPE_1"/>
    <property type="match status" value="1"/>
</dbReference>
<dbReference type="Gene3D" id="3.40.50.880">
    <property type="match status" value="1"/>
</dbReference>
<evidence type="ECO:0008006" key="2">
    <source>
        <dbReference type="Google" id="ProtNLM"/>
    </source>
</evidence>
<evidence type="ECO:0000313" key="1">
    <source>
        <dbReference type="EMBL" id="MPM84165.1"/>
    </source>
</evidence>
<gene>
    <name evidence="1" type="ORF">SDC9_131236</name>
</gene>
<protein>
    <recommendedName>
        <fullName evidence="2">Glutamine amidotransferase domain-containing protein</fullName>
    </recommendedName>
</protein>
<dbReference type="SUPFAM" id="SSF52317">
    <property type="entry name" value="Class I glutamine amidotransferase-like"/>
    <property type="match status" value="1"/>
</dbReference>
<dbReference type="AlphaFoldDB" id="A0A645D4N7"/>
<sequence length="71" mass="7467">MVNSFHHQGVARVASGFSVTATTSEGLVEAIEVDDPGQWIVGVQGHPEVMDQGEGSPMGRLFKAFVAVAAR</sequence>